<dbReference type="EMBL" id="CP086136">
    <property type="protein sequence ID" value="UEM11441.1"/>
    <property type="molecule type" value="Genomic_DNA"/>
</dbReference>
<evidence type="ECO:0000313" key="2">
    <source>
        <dbReference type="Proteomes" id="UP000664702"/>
    </source>
</evidence>
<organism evidence="1 2">
    <name type="scientific">Bradyrhizobium barranii subsp. barranii</name>
    <dbReference type="NCBI Taxonomy" id="2823807"/>
    <lineage>
        <taxon>Bacteria</taxon>
        <taxon>Pseudomonadati</taxon>
        <taxon>Pseudomonadota</taxon>
        <taxon>Alphaproteobacteria</taxon>
        <taxon>Hyphomicrobiales</taxon>
        <taxon>Nitrobacteraceae</taxon>
        <taxon>Bradyrhizobium</taxon>
        <taxon>Bradyrhizobium barranii</taxon>
    </lineage>
</organism>
<dbReference type="RefSeq" id="WP_225005460.1">
    <property type="nucleotide sequence ID" value="NZ_CP086136.1"/>
</dbReference>
<gene>
    <name evidence="1" type="ORF">J4G43_044150</name>
</gene>
<evidence type="ECO:0000313" key="1">
    <source>
        <dbReference type="EMBL" id="UEM11441.1"/>
    </source>
</evidence>
<proteinExistence type="predicted"/>
<reference evidence="1 2" key="1">
    <citation type="journal article" date="2022" name="Int. J. Syst. Evol. Microbiol.">
        <title>Strains of Bradyrhizobium barranii sp. nov. associated with legumes native to Canada are symbionts of soybeans and belong to different subspecies (subsp. barranii subsp. nov. and subsp. apii subsp. nov.) and symbiovars (sv. glycinearum and sv. septentrionale).</title>
        <authorList>
            <person name="Bromfield E.S.P."/>
            <person name="Cloutier S."/>
            <person name="Wasai-Hara S."/>
            <person name="Minamisawa K."/>
        </authorList>
    </citation>
    <scope>NUCLEOTIDE SEQUENCE [LARGE SCALE GENOMIC DNA]</scope>
    <source>
        <strain evidence="1 2">144S4</strain>
    </source>
</reference>
<accession>A0A9X9XUU7</accession>
<protein>
    <submittedName>
        <fullName evidence="1">Uncharacterized protein</fullName>
    </submittedName>
</protein>
<dbReference type="Proteomes" id="UP000664702">
    <property type="component" value="Chromosome"/>
</dbReference>
<dbReference type="AlphaFoldDB" id="A0A9X9XUU7"/>
<dbReference type="KEGG" id="bban:J4G43_044150"/>
<name>A0A9X9XUU7_9BRAD</name>
<sequence length="128" mass="14338">MIEMLESPAHDLPIRFRRDLQYKAGNRCFHLRSRNMEHRVLDDIAPISVGPLIADGNCTMSELVIRVAADGTTLLGVADLLDQLYMTGLIEEDLDDCFIWQTGDWTTRRIEGVKHASSHTGADCADSH</sequence>